<dbReference type="GeneID" id="113506209"/>
<sequence>MLKIVVFSFLALLLVSVTSTPLVPRDTFEVINLEEPCVRQGGICVRIEDCEPENLVTMQVDLCPVQRHKGVSCCYL</sequence>
<feature type="chain" id="PRO_5028975990" evidence="1">
    <location>
        <begin position="20"/>
        <end position="76"/>
    </location>
</feature>
<dbReference type="AlphaFoldDB" id="A0A7E5WVJ4"/>
<gene>
    <name evidence="3" type="primary">LOC113506209</name>
</gene>
<accession>A0A7E5WVJ4</accession>
<dbReference type="KEGG" id="tnl:113506209"/>
<dbReference type="RefSeq" id="XP_026744855.1">
    <property type="nucleotide sequence ID" value="XM_026889054.1"/>
</dbReference>
<proteinExistence type="predicted"/>
<protein>
    <submittedName>
        <fullName evidence="3">Uncharacterized protein LOC113506209</fullName>
    </submittedName>
</protein>
<dbReference type="InParanoid" id="A0A7E5WVJ4"/>
<reference evidence="3" key="1">
    <citation type="submission" date="2025-08" db="UniProtKB">
        <authorList>
            <consortium name="RefSeq"/>
        </authorList>
    </citation>
    <scope>IDENTIFICATION</scope>
</reference>
<keyword evidence="1" id="KW-0732">Signal</keyword>
<feature type="signal peptide" evidence="1">
    <location>
        <begin position="1"/>
        <end position="19"/>
    </location>
</feature>
<name>A0A7E5WVJ4_TRINI</name>
<dbReference type="Proteomes" id="UP000322000">
    <property type="component" value="Chromosome 5"/>
</dbReference>
<organism evidence="2 3">
    <name type="scientific">Trichoplusia ni</name>
    <name type="common">Cabbage looper</name>
    <dbReference type="NCBI Taxonomy" id="7111"/>
    <lineage>
        <taxon>Eukaryota</taxon>
        <taxon>Metazoa</taxon>
        <taxon>Ecdysozoa</taxon>
        <taxon>Arthropoda</taxon>
        <taxon>Hexapoda</taxon>
        <taxon>Insecta</taxon>
        <taxon>Pterygota</taxon>
        <taxon>Neoptera</taxon>
        <taxon>Endopterygota</taxon>
        <taxon>Lepidoptera</taxon>
        <taxon>Glossata</taxon>
        <taxon>Ditrysia</taxon>
        <taxon>Noctuoidea</taxon>
        <taxon>Noctuidae</taxon>
        <taxon>Plusiinae</taxon>
        <taxon>Trichoplusia</taxon>
    </lineage>
</organism>
<evidence type="ECO:0000313" key="3">
    <source>
        <dbReference type="RefSeq" id="XP_026744855.1"/>
    </source>
</evidence>
<evidence type="ECO:0000256" key="1">
    <source>
        <dbReference type="SAM" id="SignalP"/>
    </source>
</evidence>
<keyword evidence="2" id="KW-1185">Reference proteome</keyword>
<evidence type="ECO:0000313" key="2">
    <source>
        <dbReference type="Proteomes" id="UP000322000"/>
    </source>
</evidence>
<dbReference type="OrthoDB" id="6332063at2759"/>